<dbReference type="Proteomes" id="UP000295008">
    <property type="component" value="Unassembled WGS sequence"/>
</dbReference>
<feature type="transmembrane region" description="Helical" evidence="1">
    <location>
        <begin position="6"/>
        <end position="26"/>
    </location>
</feature>
<keyword evidence="1" id="KW-1133">Transmembrane helix</keyword>
<reference evidence="2 3" key="1">
    <citation type="submission" date="2019-03" db="EMBL/GenBank/DDBJ databases">
        <title>Genomic Encyclopedia of Type Strains, Phase IV (KMG-IV): sequencing the most valuable type-strain genomes for metagenomic binning, comparative biology and taxonomic classification.</title>
        <authorList>
            <person name="Goeker M."/>
        </authorList>
    </citation>
    <scope>NUCLEOTIDE SEQUENCE [LARGE SCALE GENOMIC DNA]</scope>
    <source>
        <strain evidence="2 3">LX-B</strain>
    </source>
</reference>
<proteinExistence type="predicted"/>
<comment type="caution">
    <text evidence="2">The sequence shown here is derived from an EMBL/GenBank/DDBJ whole genome shotgun (WGS) entry which is preliminary data.</text>
</comment>
<dbReference type="AlphaFoldDB" id="A0A4R1RMB7"/>
<protein>
    <submittedName>
        <fullName evidence="2">Uncharacterized protein</fullName>
    </submittedName>
</protein>
<evidence type="ECO:0000256" key="1">
    <source>
        <dbReference type="SAM" id="Phobius"/>
    </source>
</evidence>
<evidence type="ECO:0000313" key="3">
    <source>
        <dbReference type="Proteomes" id="UP000295008"/>
    </source>
</evidence>
<sequence>MEPGQWNQLLFNLLSGGLGALLLFLLQSRQAYLRVKQVTANLVSVLKTDLRTNLAFLEAGRDPELPSMTAVWRDLTALAVELLPSELTFELAVAYQAVSLSMDHESGLSASATAAGAVKSALGKLEDYEKSLQLPLLLAGGLLHASKSRKSP</sequence>
<organism evidence="2 3">
    <name type="scientific">Hydrogenispora ethanolica</name>
    <dbReference type="NCBI Taxonomy" id="1082276"/>
    <lineage>
        <taxon>Bacteria</taxon>
        <taxon>Bacillati</taxon>
        <taxon>Bacillota</taxon>
        <taxon>Hydrogenispora</taxon>
    </lineage>
</organism>
<dbReference type="RefSeq" id="WP_132014661.1">
    <property type="nucleotide sequence ID" value="NZ_SLUN01000014.1"/>
</dbReference>
<gene>
    <name evidence="2" type="ORF">EDC14_101498</name>
</gene>
<keyword evidence="1" id="KW-0472">Membrane</keyword>
<dbReference type="EMBL" id="SLUN01000014">
    <property type="protein sequence ID" value="TCL67408.1"/>
    <property type="molecule type" value="Genomic_DNA"/>
</dbReference>
<evidence type="ECO:0000313" key="2">
    <source>
        <dbReference type="EMBL" id="TCL67408.1"/>
    </source>
</evidence>
<keyword evidence="1" id="KW-0812">Transmembrane</keyword>
<name>A0A4R1RMB7_HYDET</name>
<keyword evidence="3" id="KW-1185">Reference proteome</keyword>
<accession>A0A4R1RMB7</accession>